<proteinExistence type="predicted"/>
<keyword evidence="4" id="KW-1185">Reference proteome</keyword>
<feature type="compositionally biased region" description="Polar residues" evidence="1">
    <location>
        <begin position="241"/>
        <end position="253"/>
    </location>
</feature>
<evidence type="ECO:0000256" key="1">
    <source>
        <dbReference type="SAM" id="MobiDB-lite"/>
    </source>
</evidence>
<organism evidence="3 4">
    <name type="scientific">Mortierella hygrophila</name>
    <dbReference type="NCBI Taxonomy" id="979708"/>
    <lineage>
        <taxon>Eukaryota</taxon>
        <taxon>Fungi</taxon>
        <taxon>Fungi incertae sedis</taxon>
        <taxon>Mucoromycota</taxon>
        <taxon>Mortierellomycotina</taxon>
        <taxon>Mortierellomycetes</taxon>
        <taxon>Mortierellales</taxon>
        <taxon>Mortierellaceae</taxon>
        <taxon>Mortierella</taxon>
    </lineage>
</organism>
<feature type="compositionally biased region" description="Low complexity" evidence="1">
    <location>
        <begin position="305"/>
        <end position="316"/>
    </location>
</feature>
<feature type="region of interest" description="Disordered" evidence="1">
    <location>
        <begin position="274"/>
        <end position="323"/>
    </location>
</feature>
<evidence type="ECO:0000313" key="3">
    <source>
        <dbReference type="EMBL" id="KAF9538284.1"/>
    </source>
</evidence>
<dbReference type="EMBL" id="JAAAXW010000319">
    <property type="protein sequence ID" value="KAF9538284.1"/>
    <property type="molecule type" value="Genomic_DNA"/>
</dbReference>
<dbReference type="PROSITE" id="PS50888">
    <property type="entry name" value="BHLH"/>
    <property type="match status" value="1"/>
</dbReference>
<feature type="region of interest" description="Disordered" evidence="1">
    <location>
        <begin position="211"/>
        <end position="256"/>
    </location>
</feature>
<dbReference type="Proteomes" id="UP000723463">
    <property type="component" value="Unassembled WGS sequence"/>
</dbReference>
<name>A0A9P6EZ92_9FUNG</name>
<accession>A0A9P6EZ92</accession>
<feature type="compositionally biased region" description="Pro residues" evidence="1">
    <location>
        <begin position="275"/>
        <end position="291"/>
    </location>
</feature>
<dbReference type="AlphaFoldDB" id="A0A9P6EZ92"/>
<feature type="compositionally biased region" description="Polar residues" evidence="1">
    <location>
        <begin position="211"/>
        <end position="228"/>
    </location>
</feature>
<dbReference type="InterPro" id="IPR036638">
    <property type="entry name" value="HLH_DNA-bd_sf"/>
</dbReference>
<protein>
    <recommendedName>
        <fullName evidence="2">BHLH domain-containing protein</fullName>
    </recommendedName>
</protein>
<dbReference type="InterPro" id="IPR011598">
    <property type="entry name" value="bHLH_dom"/>
</dbReference>
<reference evidence="3" key="1">
    <citation type="journal article" date="2020" name="Fungal Divers.">
        <title>Resolving the Mortierellaceae phylogeny through synthesis of multi-gene phylogenetics and phylogenomics.</title>
        <authorList>
            <person name="Vandepol N."/>
            <person name="Liber J."/>
            <person name="Desiro A."/>
            <person name="Na H."/>
            <person name="Kennedy M."/>
            <person name="Barry K."/>
            <person name="Grigoriev I.V."/>
            <person name="Miller A.N."/>
            <person name="O'Donnell K."/>
            <person name="Stajich J.E."/>
            <person name="Bonito G."/>
        </authorList>
    </citation>
    <scope>NUCLEOTIDE SEQUENCE</scope>
    <source>
        <strain evidence="3">NRRL 2591</strain>
    </source>
</reference>
<feature type="compositionally biased region" description="Low complexity" evidence="1">
    <location>
        <begin position="132"/>
        <end position="142"/>
    </location>
</feature>
<dbReference type="Pfam" id="PF00010">
    <property type="entry name" value="HLH"/>
    <property type="match status" value="1"/>
</dbReference>
<dbReference type="GO" id="GO:0046983">
    <property type="term" value="F:protein dimerization activity"/>
    <property type="evidence" value="ECO:0007669"/>
    <property type="project" value="InterPro"/>
</dbReference>
<evidence type="ECO:0000259" key="2">
    <source>
        <dbReference type="PROSITE" id="PS50888"/>
    </source>
</evidence>
<comment type="caution">
    <text evidence="3">The sequence shown here is derived from an EMBL/GenBank/DDBJ whole genome shotgun (WGS) entry which is preliminary data.</text>
</comment>
<dbReference type="SUPFAM" id="SSF47459">
    <property type="entry name" value="HLH, helix-loop-helix DNA-binding domain"/>
    <property type="match status" value="1"/>
</dbReference>
<sequence length="323" mass="36015">MASSSPPSNSKNVFRLHGVNVLNKNDVDSITRLTALEKRRAAHIVDERQRRDTMNQLMAELGHLAEGSAAEVQAQLELEQSIPNPDGSEKRAIVKSNAITTLRNAIAEIHRLRSEVGLKRLVSYKEVLVSYRSSPSSGSSPSRRNKRPEADQFTSAPMSSPPPYNPQYHHNQRYRHGEPHHEAVPLVPTIRSPTLSPSNVVPYEYNKHIPPQSSLPLFSTPESLNYQGSTSSSSSSSPSSHNLPQQRPNLHQRQQPDRQRIYLPWCSHLASSYPPLRPIPPTTAAPQPQPQPQLQIYPHNPEDNSSYSSFSSFSSSPPHYTSP</sequence>
<dbReference type="Gene3D" id="4.10.280.10">
    <property type="entry name" value="Helix-loop-helix DNA-binding domain"/>
    <property type="match status" value="1"/>
</dbReference>
<feature type="region of interest" description="Disordered" evidence="1">
    <location>
        <begin position="132"/>
        <end position="173"/>
    </location>
</feature>
<gene>
    <name evidence="3" type="ORF">EC957_006961</name>
</gene>
<evidence type="ECO:0000313" key="4">
    <source>
        <dbReference type="Proteomes" id="UP000723463"/>
    </source>
</evidence>
<feature type="domain" description="BHLH" evidence="2">
    <location>
        <begin position="38"/>
        <end position="112"/>
    </location>
</feature>
<feature type="compositionally biased region" description="Low complexity" evidence="1">
    <location>
        <begin position="229"/>
        <end position="240"/>
    </location>
</feature>